<protein>
    <submittedName>
        <fullName evidence="1">Uncharacterized protein</fullName>
    </submittedName>
</protein>
<gene>
    <name evidence="1" type="ORF">RRG08_015841</name>
</gene>
<sequence length="71" mass="7818">MLRGSWVARENPELVSLSLRSEYPPVLQLKPGQGLDTDKLLLPEKTGLRTLQRQKTGSVSGFNTALSNINP</sequence>
<proteinExistence type="predicted"/>
<organism evidence="1 2">
    <name type="scientific">Elysia crispata</name>
    <name type="common">lettuce slug</name>
    <dbReference type="NCBI Taxonomy" id="231223"/>
    <lineage>
        <taxon>Eukaryota</taxon>
        <taxon>Metazoa</taxon>
        <taxon>Spiralia</taxon>
        <taxon>Lophotrochozoa</taxon>
        <taxon>Mollusca</taxon>
        <taxon>Gastropoda</taxon>
        <taxon>Heterobranchia</taxon>
        <taxon>Euthyneura</taxon>
        <taxon>Panpulmonata</taxon>
        <taxon>Sacoglossa</taxon>
        <taxon>Placobranchoidea</taxon>
        <taxon>Plakobranchidae</taxon>
        <taxon>Elysia</taxon>
    </lineage>
</organism>
<dbReference type="Proteomes" id="UP001283361">
    <property type="component" value="Unassembled WGS sequence"/>
</dbReference>
<accession>A0AAE1B0F2</accession>
<name>A0AAE1B0F2_9GAST</name>
<keyword evidence="2" id="KW-1185">Reference proteome</keyword>
<reference evidence="1" key="1">
    <citation type="journal article" date="2023" name="G3 (Bethesda)">
        <title>A reference genome for the long-term kleptoplast-retaining sea slug Elysia crispata morphotype clarki.</title>
        <authorList>
            <person name="Eastman K.E."/>
            <person name="Pendleton A.L."/>
            <person name="Shaikh M.A."/>
            <person name="Suttiyut T."/>
            <person name="Ogas R."/>
            <person name="Tomko P."/>
            <person name="Gavelis G."/>
            <person name="Widhalm J.R."/>
            <person name="Wisecaver J.H."/>
        </authorList>
    </citation>
    <scope>NUCLEOTIDE SEQUENCE</scope>
    <source>
        <strain evidence="1">ECLA1</strain>
    </source>
</reference>
<dbReference type="AlphaFoldDB" id="A0AAE1B0F2"/>
<dbReference type="EMBL" id="JAWDGP010000820">
    <property type="protein sequence ID" value="KAK3796975.1"/>
    <property type="molecule type" value="Genomic_DNA"/>
</dbReference>
<comment type="caution">
    <text evidence="1">The sequence shown here is derived from an EMBL/GenBank/DDBJ whole genome shotgun (WGS) entry which is preliminary data.</text>
</comment>
<evidence type="ECO:0000313" key="1">
    <source>
        <dbReference type="EMBL" id="KAK3796975.1"/>
    </source>
</evidence>
<evidence type="ECO:0000313" key="2">
    <source>
        <dbReference type="Proteomes" id="UP001283361"/>
    </source>
</evidence>